<name>I7M1X4_TETTS</name>
<dbReference type="InParanoid" id="I7M1X4"/>
<evidence type="ECO:0000256" key="1">
    <source>
        <dbReference type="SAM" id="MobiDB-lite"/>
    </source>
</evidence>
<accession>I7M1X4</accession>
<proteinExistence type="predicted"/>
<evidence type="ECO:0000313" key="4">
    <source>
        <dbReference type="Proteomes" id="UP000009168"/>
    </source>
</evidence>
<gene>
    <name evidence="3" type="ORF">TTHERM_00283540</name>
</gene>
<feature type="compositionally biased region" description="Acidic residues" evidence="1">
    <location>
        <begin position="606"/>
        <end position="640"/>
    </location>
</feature>
<keyword evidence="2" id="KW-1133">Transmembrane helix</keyword>
<reference evidence="4" key="1">
    <citation type="journal article" date="2006" name="PLoS Biol.">
        <title>Macronuclear genome sequence of the ciliate Tetrahymena thermophila, a model eukaryote.</title>
        <authorList>
            <person name="Eisen J.A."/>
            <person name="Coyne R.S."/>
            <person name="Wu M."/>
            <person name="Wu D."/>
            <person name="Thiagarajan M."/>
            <person name="Wortman J.R."/>
            <person name="Badger J.H."/>
            <person name="Ren Q."/>
            <person name="Amedeo P."/>
            <person name="Jones K.M."/>
            <person name="Tallon L.J."/>
            <person name="Delcher A.L."/>
            <person name="Salzberg S.L."/>
            <person name="Silva J.C."/>
            <person name="Haas B.J."/>
            <person name="Majoros W.H."/>
            <person name="Farzad M."/>
            <person name="Carlton J.M."/>
            <person name="Smith R.K. Jr."/>
            <person name="Garg J."/>
            <person name="Pearlman R.E."/>
            <person name="Karrer K.M."/>
            <person name="Sun L."/>
            <person name="Manning G."/>
            <person name="Elde N.C."/>
            <person name="Turkewitz A.P."/>
            <person name="Asai D.J."/>
            <person name="Wilkes D.E."/>
            <person name="Wang Y."/>
            <person name="Cai H."/>
            <person name="Collins K."/>
            <person name="Stewart B.A."/>
            <person name="Lee S.R."/>
            <person name="Wilamowska K."/>
            <person name="Weinberg Z."/>
            <person name="Ruzzo W.L."/>
            <person name="Wloga D."/>
            <person name="Gaertig J."/>
            <person name="Frankel J."/>
            <person name="Tsao C.-C."/>
            <person name="Gorovsky M.A."/>
            <person name="Keeling P.J."/>
            <person name="Waller R.F."/>
            <person name="Patron N.J."/>
            <person name="Cherry J.M."/>
            <person name="Stover N.A."/>
            <person name="Krieger C.J."/>
            <person name="del Toro C."/>
            <person name="Ryder H.F."/>
            <person name="Williamson S.C."/>
            <person name="Barbeau R.A."/>
            <person name="Hamilton E.P."/>
            <person name="Orias E."/>
        </authorList>
    </citation>
    <scope>NUCLEOTIDE SEQUENCE [LARGE SCALE GENOMIC DNA]</scope>
    <source>
        <strain evidence="4">SB210</strain>
    </source>
</reference>
<dbReference type="GeneID" id="7844774"/>
<evidence type="ECO:0000256" key="2">
    <source>
        <dbReference type="SAM" id="Phobius"/>
    </source>
</evidence>
<dbReference type="Proteomes" id="UP000009168">
    <property type="component" value="Unassembled WGS sequence"/>
</dbReference>
<keyword evidence="2" id="KW-0472">Membrane</keyword>
<evidence type="ECO:0000313" key="3">
    <source>
        <dbReference type="EMBL" id="EAR97965.2"/>
    </source>
</evidence>
<protein>
    <submittedName>
        <fullName evidence="3">Transmembrane protein, putative</fullName>
    </submittedName>
</protein>
<dbReference type="EMBL" id="GG662656">
    <property type="protein sequence ID" value="EAR97965.2"/>
    <property type="molecule type" value="Genomic_DNA"/>
</dbReference>
<organism evidence="3 4">
    <name type="scientific">Tetrahymena thermophila (strain SB210)</name>
    <dbReference type="NCBI Taxonomy" id="312017"/>
    <lineage>
        <taxon>Eukaryota</taxon>
        <taxon>Sar</taxon>
        <taxon>Alveolata</taxon>
        <taxon>Ciliophora</taxon>
        <taxon>Intramacronucleata</taxon>
        <taxon>Oligohymenophorea</taxon>
        <taxon>Hymenostomatida</taxon>
        <taxon>Tetrahymenina</taxon>
        <taxon>Tetrahymenidae</taxon>
        <taxon>Tetrahymena</taxon>
    </lineage>
</organism>
<feature type="compositionally biased region" description="Acidic residues" evidence="1">
    <location>
        <begin position="650"/>
        <end position="664"/>
    </location>
</feature>
<sequence>MNNNQIGNKIVNFKIQGFQNLSHSKILFEQRMISLGNQNKELELNKVVNKNASFFDENHLKQDQREEDEVMKIEENTQVIRNFQDINNRKNNRQVQTELKDRIYSLFLIKIMDLHIFDQVLSFLDIDKLNQFANMSNQIRIRVKKYFLCNTFQKQIKCFEKQKKTALYETMLFHMKNKMKFYYQSEKFQEKELLQLNVQDHLLQLTILFNDLIDQGAQIKDISEVIPYVKQRGVRESFSDVFNLEECSYSSQVNQKNTLVELTQSKNLSQKLNLFLSILQEQRAIRTVFKFDEDEIGEREMKSQIIRYINWKGFERVRPIVVKRIQGEKFRKENNIYAFLNKNNLNRILPFLSVKEIIRFAQTSKKINWIISLNIENQLHQLIQKKQEKIQELNIDESLIQQAEQFSSYLILNNRIQECLQFEVVLISNLQAIVQILNYLTDQNQSMIDLGQAYAWEYILEQREAVYSQFIQQFIPQTNTNGQVNSTSQTQDQSQIQEEPVSFYYESQEEFSIITQTLKSIRNQLRDNLEIDPSFQTYLHEYFTFFYQINKQIILLTKLYNKNTIIPPIYANSIFDNLILSFCYEYTQNQQEEQNEGANDYQNQVQEEEQQEQDEEEQEQDYEEQEDNQSQIEEEDDDDQSQQVNQDQQLVEEEGDQQQEDEEGNQQLEEEKNQQLEEEIQQELDQKLDVEKQDETFQGFMRNQSQQNSQSANQQHILKPVGKYWLIFGIILAIDLVAIVLPLVSHFKIAAINSKNDHIMSLYDKPQIKDIIVIKESENQHDDCPQDYHDIFNYEFQGYKPFYLCRQNVLPYKQGETYVDEREQCQFFEDQKPKKLSILKLGNENIRICGKYMNINIQQKQQCDQNEVVCSFISEFNSFICANSEKDCPINNIQMDEIQSANGSYQQQLSPQRQAPNQLPLLGFEIVEGETKCINKDASMFQDRKYHEIFKRMKYSNQCDRDYLYNTVFDMSEHDFYEANDMNFLNQINDFNPTNQYKYTSMIIHQVPWDLKHRDQYESYIQWWNEDIIYQDNIQVFFLFLNLITAILVALLSWISTDRIENFKLGFKLFQIIALWFFFIKSILKYRYLFQDITSNAKISSPQIISDVLKTKQIYYESIDLLDTIMISFVTTSIMLCIMQKWYFRKQTILNSKVSIQQLQTFQPFFDDDQI</sequence>
<feature type="transmembrane region" description="Helical" evidence="2">
    <location>
        <begin position="1036"/>
        <end position="1055"/>
    </location>
</feature>
<feature type="transmembrane region" description="Helical" evidence="2">
    <location>
        <begin position="724"/>
        <end position="744"/>
    </location>
</feature>
<feature type="transmembrane region" description="Helical" evidence="2">
    <location>
        <begin position="1067"/>
        <end position="1084"/>
    </location>
</feature>
<dbReference type="KEGG" id="tet:TTHERM_00283540"/>
<keyword evidence="2 3" id="KW-0812">Transmembrane</keyword>
<dbReference type="RefSeq" id="XP_001018210.2">
    <property type="nucleotide sequence ID" value="XM_001018210.2"/>
</dbReference>
<dbReference type="STRING" id="312017.I7M1X4"/>
<feature type="region of interest" description="Disordered" evidence="1">
    <location>
        <begin position="591"/>
        <end position="678"/>
    </location>
</feature>
<dbReference type="AlphaFoldDB" id="I7M1X4"/>
<keyword evidence="4" id="KW-1185">Reference proteome</keyword>